<proteinExistence type="predicted"/>
<sequence length="675" mass="73431">MFRSKPASTQGPMFTPSDIAALISQLQPLKSPAAATCSSPSPSDVQEPKAHLIRSRSGNNLLHSELSRARFSNLLLRSDASISLSTLALELGVDKASDLSWLLEGAGICFTRDRERILSVQQQNEVRESLRLDLEEGRQGGVRLAEWAGLGRWDISPRTAELLAGSIEGCEITDLHGFIWAASRLQRLRETIAQELGETSDAIVDVSAFKGDMALSNSWLVGVCQSLVEEDGNGIEGVVETKGGKVFFTPQSALSALREKEEMAVKQAMAEKVRALEEEGCCEVESTSGASLDAIEAAWRERRPEALLLRLGDSEASATLLAREDVLASRIEELVQSASKVATSIWAPRTPGQEPSYEPDTFISTLTDLNEATTRTKTSTSFTRVILSQPQSSSTIRTAFENTLAALQTNTATALSHLLRNKLIGPLNLYTAGVSSLVNSNNPDLATRVSEHILETTFRRLTLPEIISEIELHKLFPTTRTNVRELDRFFENSLGSTGNSNKAETSTNGSNSSNSSAKAPTIKSLPDLQSASARLARKLRVEASLSADELKDIKHAWIQDRLDGMKKMKRGSDVLQNLVWILLSTRREGVFASAGKDTSRMIKVVQADFASSASSADHNGEGDGDGASSKDKDDRALGKRLGELRDLVKEGRDGDRERKEMREMAKVAAEGFMAT</sequence>
<feature type="compositionally biased region" description="Basic and acidic residues" evidence="1">
    <location>
        <begin position="628"/>
        <end position="665"/>
    </location>
</feature>
<dbReference type="RefSeq" id="XP_069197889.1">
    <property type="nucleotide sequence ID" value="XM_069345691.1"/>
</dbReference>
<dbReference type="GeneID" id="95979541"/>
<gene>
    <name evidence="2" type="ORF">AAFC00_005842</name>
</gene>
<protein>
    <submittedName>
        <fullName evidence="2">Uncharacterized protein</fullName>
    </submittedName>
</protein>
<name>A0ABR3P6N8_9PEZI</name>
<feature type="region of interest" description="Disordered" evidence="1">
    <location>
        <begin position="611"/>
        <end position="675"/>
    </location>
</feature>
<evidence type="ECO:0000256" key="1">
    <source>
        <dbReference type="SAM" id="MobiDB-lite"/>
    </source>
</evidence>
<keyword evidence="3" id="KW-1185">Reference proteome</keyword>
<accession>A0ABR3P6N8</accession>
<organism evidence="2 3">
    <name type="scientific">Neodothiora populina</name>
    <dbReference type="NCBI Taxonomy" id="2781224"/>
    <lineage>
        <taxon>Eukaryota</taxon>
        <taxon>Fungi</taxon>
        <taxon>Dikarya</taxon>
        <taxon>Ascomycota</taxon>
        <taxon>Pezizomycotina</taxon>
        <taxon>Dothideomycetes</taxon>
        <taxon>Dothideomycetidae</taxon>
        <taxon>Dothideales</taxon>
        <taxon>Dothioraceae</taxon>
        <taxon>Neodothiora</taxon>
    </lineage>
</organism>
<feature type="region of interest" description="Disordered" evidence="1">
    <location>
        <begin position="494"/>
        <end position="524"/>
    </location>
</feature>
<feature type="compositionally biased region" description="Low complexity" evidence="1">
    <location>
        <begin position="505"/>
        <end position="516"/>
    </location>
</feature>
<reference evidence="2 3" key="1">
    <citation type="submission" date="2024-07" db="EMBL/GenBank/DDBJ databases">
        <title>Draft sequence of the Neodothiora populina.</title>
        <authorList>
            <person name="Drown D.D."/>
            <person name="Schuette U.S."/>
            <person name="Buechlein A.B."/>
            <person name="Rusch D.R."/>
            <person name="Winton L.W."/>
            <person name="Adams G.A."/>
        </authorList>
    </citation>
    <scope>NUCLEOTIDE SEQUENCE [LARGE SCALE GENOMIC DNA]</scope>
    <source>
        <strain evidence="2 3">CPC 39397</strain>
    </source>
</reference>
<comment type="caution">
    <text evidence="2">The sequence shown here is derived from an EMBL/GenBank/DDBJ whole genome shotgun (WGS) entry which is preliminary data.</text>
</comment>
<dbReference type="Proteomes" id="UP001562354">
    <property type="component" value="Unassembled WGS sequence"/>
</dbReference>
<feature type="compositionally biased region" description="Polar residues" evidence="1">
    <location>
        <begin position="494"/>
        <end position="504"/>
    </location>
</feature>
<evidence type="ECO:0000313" key="3">
    <source>
        <dbReference type="Proteomes" id="UP001562354"/>
    </source>
</evidence>
<evidence type="ECO:0000313" key="2">
    <source>
        <dbReference type="EMBL" id="KAL1301613.1"/>
    </source>
</evidence>
<dbReference type="EMBL" id="JBFMKM010000013">
    <property type="protein sequence ID" value="KAL1301613.1"/>
    <property type="molecule type" value="Genomic_DNA"/>
</dbReference>